<dbReference type="GO" id="GO:0005524">
    <property type="term" value="F:ATP binding"/>
    <property type="evidence" value="ECO:0007669"/>
    <property type="project" value="UniProtKB-KW"/>
</dbReference>
<proteinExistence type="predicted"/>
<dbReference type="OrthoDB" id="4062651at2759"/>
<evidence type="ECO:0000313" key="6">
    <source>
        <dbReference type="EMBL" id="CAC5356531.1"/>
    </source>
</evidence>
<name>A0A6J7ZVM1_MYTCO</name>
<dbReference type="Pfam" id="PF07714">
    <property type="entry name" value="PK_Tyr_Ser-Thr"/>
    <property type="match status" value="1"/>
</dbReference>
<keyword evidence="3" id="KW-0479">Metal-binding</keyword>
<evidence type="ECO:0000259" key="4">
    <source>
        <dbReference type="PROSITE" id="PS50011"/>
    </source>
</evidence>
<organism evidence="6 7">
    <name type="scientific">Mytilus coruscus</name>
    <name type="common">Sea mussel</name>
    <dbReference type="NCBI Taxonomy" id="42192"/>
    <lineage>
        <taxon>Eukaryota</taxon>
        <taxon>Metazoa</taxon>
        <taxon>Spiralia</taxon>
        <taxon>Lophotrochozoa</taxon>
        <taxon>Mollusca</taxon>
        <taxon>Bivalvia</taxon>
        <taxon>Autobranchia</taxon>
        <taxon>Pteriomorphia</taxon>
        <taxon>Mytilida</taxon>
        <taxon>Mytiloidea</taxon>
        <taxon>Mytilidae</taxon>
        <taxon>Mytilinae</taxon>
        <taxon>Mytilus</taxon>
    </lineage>
</organism>
<dbReference type="PROSITE" id="PS00109">
    <property type="entry name" value="PROTEIN_KINASE_TYR"/>
    <property type="match status" value="1"/>
</dbReference>
<evidence type="ECO:0000259" key="5">
    <source>
        <dbReference type="PROSITE" id="PS50119"/>
    </source>
</evidence>
<dbReference type="Gene3D" id="1.10.510.10">
    <property type="entry name" value="Transferase(Phosphotransferase) domain 1"/>
    <property type="match status" value="1"/>
</dbReference>
<dbReference type="Proteomes" id="UP000507470">
    <property type="component" value="Unassembled WGS sequence"/>
</dbReference>
<dbReference type="InterPro" id="IPR000315">
    <property type="entry name" value="Znf_B-box"/>
</dbReference>
<sequence>MDLTYKLCQSCLRINKNIDAISFCPSCDDFLCPTCTAAHRLNKITLSHAYHLVVPPLCESCKRGSLHNSTAAWCTECSESLCMACADAHKRNKFTLQHEVNFSSTGYEVYGNKGQGADCKDKFLQPSSSYKKMALECTDLKNIVDELVQLNENNYQNLTVQENEVIDAIAEIKQEIEATVLKLESELKKDLSSEIDKCKSSYNNQKIELLDIQKSLDDFLQHLASVENYDFTNNKFGLWGNMIKEFSTIKKRFETRKAKLQCFNITLANTKIIRIQKLGSIAVKTEESVCKNNEGQENKQGQNAECSKGRNTCIPKQHIKLQSLDPKTACTEPKTKTSAGWFPDIKRSSLDRFEQAVHSGRVWKANFQGSTVAVKKNVDNNHFSFLKEAHILKGASHENVIKMIGVSTEQHPVCLVMEYLTEYSLKDMLSDEHTSMDTYMKNMTEMTSKIAKGMDFLGTREIIHSDLRAANILFGSNWNPKVCGFKFAHMTNDHTIDHKRRRTIPPVRWLAQEIIEGEKATTKSDVWSFGILLMEVFGHCKVPYEDLKDPEIFNRIKGDLRHIRPDCCPEAIYDHAIDCWSKDPDNRITFEYISHFFGDYEICTEHGYDEVDELDDGDYMNQ</sequence>
<accession>A0A6J7ZVM1</accession>
<evidence type="ECO:0000313" key="7">
    <source>
        <dbReference type="Proteomes" id="UP000507470"/>
    </source>
</evidence>
<dbReference type="EMBL" id="CACVKT020000158">
    <property type="protein sequence ID" value="CAC5356531.1"/>
    <property type="molecule type" value="Genomic_DNA"/>
</dbReference>
<dbReference type="InterPro" id="IPR001245">
    <property type="entry name" value="Ser-Thr/Tyr_kinase_cat_dom"/>
</dbReference>
<dbReference type="PRINTS" id="PR00109">
    <property type="entry name" value="TYRKINASE"/>
</dbReference>
<dbReference type="InterPro" id="IPR011009">
    <property type="entry name" value="Kinase-like_dom_sf"/>
</dbReference>
<feature type="domain" description="Protein kinase" evidence="4">
    <location>
        <begin position="331"/>
        <end position="597"/>
    </location>
</feature>
<dbReference type="AlphaFoldDB" id="A0A6J7ZVM1"/>
<dbReference type="InterPro" id="IPR008266">
    <property type="entry name" value="Tyr_kinase_AS"/>
</dbReference>
<feature type="domain" description="B box-type" evidence="5">
    <location>
        <begin position="57"/>
        <end position="100"/>
    </location>
</feature>
<dbReference type="GO" id="GO:0004672">
    <property type="term" value="F:protein kinase activity"/>
    <property type="evidence" value="ECO:0007669"/>
    <property type="project" value="InterPro"/>
</dbReference>
<dbReference type="PROSITE" id="PS50119">
    <property type="entry name" value="ZF_BBOX"/>
    <property type="match status" value="1"/>
</dbReference>
<keyword evidence="1" id="KW-0547">Nucleotide-binding</keyword>
<keyword evidence="3" id="KW-0862">Zinc</keyword>
<keyword evidence="3" id="KW-0863">Zinc-finger</keyword>
<evidence type="ECO:0000256" key="2">
    <source>
        <dbReference type="ARBA" id="ARBA00022840"/>
    </source>
</evidence>
<gene>
    <name evidence="6" type="ORF">MCOR_631</name>
</gene>
<dbReference type="PROSITE" id="PS50011">
    <property type="entry name" value="PROTEIN_KINASE_DOM"/>
    <property type="match status" value="1"/>
</dbReference>
<reference evidence="6 7" key="1">
    <citation type="submission" date="2020-06" db="EMBL/GenBank/DDBJ databases">
        <authorList>
            <person name="Li R."/>
            <person name="Bekaert M."/>
        </authorList>
    </citation>
    <scope>NUCLEOTIDE SEQUENCE [LARGE SCALE GENOMIC DNA]</scope>
    <source>
        <strain evidence="7">wild</strain>
    </source>
</reference>
<dbReference type="GO" id="GO:0008270">
    <property type="term" value="F:zinc ion binding"/>
    <property type="evidence" value="ECO:0007669"/>
    <property type="project" value="UniProtKB-KW"/>
</dbReference>
<evidence type="ECO:0000256" key="1">
    <source>
        <dbReference type="ARBA" id="ARBA00022741"/>
    </source>
</evidence>
<evidence type="ECO:0000256" key="3">
    <source>
        <dbReference type="PROSITE-ProRule" id="PRU00024"/>
    </source>
</evidence>
<dbReference type="InterPro" id="IPR000719">
    <property type="entry name" value="Prot_kinase_dom"/>
</dbReference>
<keyword evidence="2" id="KW-0067">ATP-binding</keyword>
<dbReference type="SUPFAM" id="SSF56112">
    <property type="entry name" value="Protein kinase-like (PK-like)"/>
    <property type="match status" value="1"/>
</dbReference>
<keyword evidence="7" id="KW-1185">Reference proteome</keyword>
<protein>
    <submittedName>
        <fullName evidence="6">Uncharacterized protein</fullName>
    </submittedName>
</protein>
<dbReference type="PANTHER" id="PTHR24418">
    <property type="entry name" value="TYROSINE-PROTEIN KINASE"/>
    <property type="match status" value="1"/>
</dbReference>
<dbReference type="InterPro" id="IPR050198">
    <property type="entry name" value="Non-receptor_tyrosine_kinases"/>
</dbReference>